<evidence type="ECO:0000313" key="1">
    <source>
        <dbReference type="EMBL" id="EMI17226.1"/>
    </source>
</evidence>
<proteinExistence type="predicted"/>
<keyword evidence="2" id="KW-1185">Reference proteome</keyword>
<dbReference type="AlphaFoldDB" id="M5RDS9"/>
<dbReference type="EMBL" id="ANOG01000838">
    <property type="protein sequence ID" value="EMI17226.1"/>
    <property type="molecule type" value="Genomic_DNA"/>
</dbReference>
<accession>M5RDS9</accession>
<protein>
    <submittedName>
        <fullName evidence="1">Uncharacterized protein</fullName>
    </submittedName>
</protein>
<reference evidence="1 2" key="1">
    <citation type="journal article" date="2013" name="Mar. Genomics">
        <title>Expression of sulfatases in Rhodopirellula baltica and the diversity of sulfatases in the genus Rhodopirellula.</title>
        <authorList>
            <person name="Wegner C.E."/>
            <person name="Richter-Heitmann T."/>
            <person name="Klindworth A."/>
            <person name="Klockow C."/>
            <person name="Richter M."/>
            <person name="Achstetter T."/>
            <person name="Glockner F.O."/>
            <person name="Harder J."/>
        </authorList>
    </citation>
    <scope>NUCLEOTIDE SEQUENCE [LARGE SCALE GENOMIC DNA]</scope>
    <source>
        <strain evidence="1 2">SM1</strain>
    </source>
</reference>
<organism evidence="1 2">
    <name type="scientific">Rhodopirellula maiorica SM1</name>
    <dbReference type="NCBI Taxonomy" id="1265738"/>
    <lineage>
        <taxon>Bacteria</taxon>
        <taxon>Pseudomonadati</taxon>
        <taxon>Planctomycetota</taxon>
        <taxon>Planctomycetia</taxon>
        <taxon>Pirellulales</taxon>
        <taxon>Pirellulaceae</taxon>
        <taxon>Novipirellula</taxon>
    </lineage>
</organism>
<name>M5RDS9_9BACT</name>
<sequence length="88" mass="9964">MILFLPGTNPRFSANKGVPEISDLPFNRSETFRYGSRERPRHGNPAPTFLTFQRSYAFLGVTPSFRVVDPLDMEVITGHLFSSAIRYA</sequence>
<dbReference type="Proteomes" id="UP000011991">
    <property type="component" value="Unassembled WGS sequence"/>
</dbReference>
<evidence type="ECO:0000313" key="2">
    <source>
        <dbReference type="Proteomes" id="UP000011991"/>
    </source>
</evidence>
<comment type="caution">
    <text evidence="1">The sequence shown here is derived from an EMBL/GenBank/DDBJ whole genome shotgun (WGS) entry which is preliminary data.</text>
</comment>
<gene>
    <name evidence="1" type="ORF">RMSM_05849</name>
</gene>